<dbReference type="AlphaFoldDB" id="A0A7Y9U742"/>
<dbReference type="SUPFAM" id="SSF56059">
    <property type="entry name" value="Glutathione synthetase ATP-binding domain-like"/>
    <property type="match status" value="1"/>
</dbReference>
<dbReference type="RefSeq" id="WP_246332607.1">
    <property type="nucleotide sequence ID" value="NZ_CAXYYM010000035.1"/>
</dbReference>
<gene>
    <name evidence="1" type="ORF">BDD16_003694</name>
</gene>
<dbReference type="Proteomes" id="UP000518288">
    <property type="component" value="Unassembled WGS sequence"/>
</dbReference>
<name>A0A7Y9U742_9BURK</name>
<evidence type="ECO:0008006" key="3">
    <source>
        <dbReference type="Google" id="ProtNLM"/>
    </source>
</evidence>
<proteinExistence type="predicted"/>
<accession>A0A7Y9U742</accession>
<evidence type="ECO:0000313" key="2">
    <source>
        <dbReference type="Proteomes" id="UP000518288"/>
    </source>
</evidence>
<organism evidence="1 2">
    <name type="scientific">Sphaerotilus montanus</name>
    <dbReference type="NCBI Taxonomy" id="522889"/>
    <lineage>
        <taxon>Bacteria</taxon>
        <taxon>Pseudomonadati</taxon>
        <taxon>Pseudomonadota</taxon>
        <taxon>Betaproteobacteria</taxon>
        <taxon>Burkholderiales</taxon>
        <taxon>Sphaerotilaceae</taxon>
        <taxon>Sphaerotilus</taxon>
    </lineage>
</organism>
<protein>
    <recommendedName>
        <fullName evidence="3">Circularly permuted type 2 ATP-grasp protein</fullName>
    </recommendedName>
</protein>
<reference evidence="1 2" key="1">
    <citation type="submission" date="2020-07" db="EMBL/GenBank/DDBJ databases">
        <title>Genomic Encyclopedia of Archaeal and Bacterial Type Strains, Phase II (KMG-II): from individual species to whole genera.</title>
        <authorList>
            <person name="Goeker M."/>
        </authorList>
    </citation>
    <scope>NUCLEOTIDE SEQUENCE [LARGE SCALE GENOMIC DNA]</scope>
    <source>
        <strain evidence="1 2">DSM 21226</strain>
    </source>
</reference>
<keyword evidence="2" id="KW-1185">Reference proteome</keyword>
<evidence type="ECO:0000313" key="1">
    <source>
        <dbReference type="EMBL" id="NYG34708.1"/>
    </source>
</evidence>
<sequence length="450" mass="49135">MKEVINTTVGLAGGSGTPAEVPFGTDLAKALNQDCHCLTLDRDALARALDAELGAPGLSALLRERCPFVFAAQPVFVAGAHLRRMGEVIRAVESVVALPAWHERVLAAAPEAARVPLPPGQRLPRSVFFGHDFHLDHDQLGLIEVNTNAGGALLNALLARAQRACCPEMAPLVPTAAQAAAFEAAIVAMFRAEWQHTGRTAPLRTIAIVDEAPAQQYLYAEFLLFRTLFERHGLQAVIADPAELDWRAGQLWHGDTVIDLVYNRLTDFYFEQPASAALRQAWLTQTAAITPHPQAHALYADKRHLAVFSDEAELVALGVPAETRAVLLAHVPHTEVVAAADAERLWAARRGLFFKPAGGYGSRAAWRGDKLTRRVWDEILARDGDYVAQALATPGQRQLEADETRRPMKFDLRAYAYDTQVQWVAARLYQGQTTNFRTAGGGFAPVYSTC</sequence>
<dbReference type="EMBL" id="JACCFH010000001">
    <property type="protein sequence ID" value="NYG34708.1"/>
    <property type="molecule type" value="Genomic_DNA"/>
</dbReference>
<comment type="caution">
    <text evidence="1">The sequence shown here is derived from an EMBL/GenBank/DDBJ whole genome shotgun (WGS) entry which is preliminary data.</text>
</comment>